<evidence type="ECO:0000256" key="8">
    <source>
        <dbReference type="SAM" id="Phobius"/>
    </source>
</evidence>
<evidence type="ECO:0000256" key="2">
    <source>
        <dbReference type="ARBA" id="ARBA00022448"/>
    </source>
</evidence>
<dbReference type="SMART" id="SM00382">
    <property type="entry name" value="AAA"/>
    <property type="match status" value="1"/>
</dbReference>
<dbReference type="PANTHER" id="PTHR11384">
    <property type="entry name" value="ATP-BINDING CASSETTE, SUB-FAMILY D MEMBER"/>
    <property type="match status" value="1"/>
</dbReference>
<dbReference type="EMBL" id="CP053586">
    <property type="protein sequence ID" value="WNZ24339.1"/>
    <property type="molecule type" value="Genomic_DNA"/>
</dbReference>
<dbReference type="Pfam" id="PF06472">
    <property type="entry name" value="ABC_membrane_2"/>
    <property type="match status" value="1"/>
</dbReference>
<feature type="domain" description="ABC transporter" evidence="9">
    <location>
        <begin position="450"/>
        <end position="667"/>
    </location>
</feature>
<feature type="transmembrane region" description="Helical" evidence="8">
    <location>
        <begin position="361"/>
        <end position="379"/>
    </location>
</feature>
<evidence type="ECO:0000259" key="9">
    <source>
        <dbReference type="PROSITE" id="PS50893"/>
    </source>
</evidence>
<dbReference type="Gene3D" id="3.40.50.300">
    <property type="entry name" value="P-loop containing nucleotide triphosphate hydrolases"/>
    <property type="match status" value="1"/>
</dbReference>
<dbReference type="AlphaFoldDB" id="A0AA96WFZ6"/>
<dbReference type="InterPro" id="IPR017871">
    <property type="entry name" value="ABC_transporter-like_CS"/>
</dbReference>
<feature type="transmembrane region" description="Helical" evidence="8">
    <location>
        <begin position="94"/>
        <end position="114"/>
    </location>
</feature>
<dbReference type="Pfam" id="PF00005">
    <property type="entry name" value="ABC_tran"/>
    <property type="match status" value="1"/>
</dbReference>
<evidence type="ECO:0000256" key="3">
    <source>
        <dbReference type="ARBA" id="ARBA00022692"/>
    </source>
</evidence>
<dbReference type="GO" id="GO:0005524">
    <property type="term" value="F:ATP binding"/>
    <property type="evidence" value="ECO:0007669"/>
    <property type="project" value="UniProtKB-KW"/>
</dbReference>
<dbReference type="SUPFAM" id="SSF90123">
    <property type="entry name" value="ABC transporter transmembrane region"/>
    <property type="match status" value="1"/>
</dbReference>
<feature type="transmembrane region" description="Helical" evidence="8">
    <location>
        <begin position="126"/>
        <end position="149"/>
    </location>
</feature>
<evidence type="ECO:0000256" key="1">
    <source>
        <dbReference type="ARBA" id="ARBA00004651"/>
    </source>
</evidence>
<dbReference type="InterPro" id="IPR050835">
    <property type="entry name" value="ABC_transporter_sub-D"/>
</dbReference>
<keyword evidence="2" id="KW-0813">Transport</keyword>
<dbReference type="InterPro" id="IPR011527">
    <property type="entry name" value="ABC1_TM_dom"/>
</dbReference>
<proteinExistence type="predicted"/>
<dbReference type="InterPro" id="IPR003439">
    <property type="entry name" value="ABC_transporter-like_ATP-bd"/>
</dbReference>
<dbReference type="Gene3D" id="1.20.1560.10">
    <property type="entry name" value="ABC transporter type 1, transmembrane domain"/>
    <property type="match status" value="1"/>
</dbReference>
<dbReference type="GO" id="GO:0140359">
    <property type="term" value="F:ABC-type transporter activity"/>
    <property type="evidence" value="ECO:0007669"/>
    <property type="project" value="InterPro"/>
</dbReference>
<keyword evidence="6 8" id="KW-1133">Transmembrane helix</keyword>
<feature type="transmembrane region" description="Helical" evidence="8">
    <location>
        <begin position="245"/>
        <end position="264"/>
    </location>
</feature>
<protein>
    <submittedName>
        <fullName evidence="11">ABC transporter ATP-binding protein/permease</fullName>
    </submittedName>
</protein>
<keyword evidence="5 11" id="KW-0067">ATP-binding</keyword>
<dbReference type="GO" id="GO:0016887">
    <property type="term" value="F:ATP hydrolysis activity"/>
    <property type="evidence" value="ECO:0007669"/>
    <property type="project" value="InterPro"/>
</dbReference>
<dbReference type="GO" id="GO:0005886">
    <property type="term" value="C:plasma membrane"/>
    <property type="evidence" value="ECO:0007669"/>
    <property type="project" value="UniProtKB-SubCell"/>
</dbReference>
<feature type="transmembrane region" description="Helical" evidence="8">
    <location>
        <begin position="270"/>
        <end position="293"/>
    </location>
</feature>
<evidence type="ECO:0000256" key="6">
    <source>
        <dbReference type="ARBA" id="ARBA00022989"/>
    </source>
</evidence>
<sequence length="667" mass="75363">MTAVPSSRPSLQRLNRFDRQLWNRFIKIAQPYWFPMSPHSGKLFFVLLMSLIVFLFGLLVVIVSAGVLLAQALFPEFMQQTAGGLVGLIQAITRPPAIFIVAATLLIPAAIFFLMRGKLMQRWQQWLFLGGLLLLSLSVSGMNVIISYVGNFFTTALSERDQPTFWRFFFVYAGVFVVATPISAFYPYVRDLLGLRWRDWMTQKFLGQYFRNRAYYEINFEADIDNPDQRISEDIKSFTATSLSFLLLVLSSVIDVVAFTGILWSLSKFLAVFLVAYAIIGTLVATLIGRRLILLNFNQLRREADFRYGLVHVRDNAESIAFYQGEANELGQLRRRFVEVLRNFSFLVGWQRNLAFFRVPYRYATYILPSVILAPMYFAQQITFGDITQAGFAFSQIFDAFALVVLQMNELSSFAAGINRLETFTQALDAQDQPPPPGLSAIHTLEDSHIALEDVSLATPKGQRMLLREVSLRLQPEQGLVIVGHSGVGKSSLLRAIAGLWNTGTGQIVRPDLSEMLFLPQRPYMVLGTLRDQLLYPNLDKETSDEQLHAALEQVNLADLPNRVGGFDVELDWADVLSLGEQQRLAFARLVLTKPHYAMLDEATSALDLGNEQRLYQKLRGMGTTFVSVGHRTSLLKYHDFVLELSGDGSWKLTPTRDYVVNAEAFV</sequence>
<evidence type="ECO:0000256" key="7">
    <source>
        <dbReference type="ARBA" id="ARBA00023136"/>
    </source>
</evidence>
<evidence type="ECO:0000259" key="10">
    <source>
        <dbReference type="PROSITE" id="PS50929"/>
    </source>
</evidence>
<name>A0AA96WFZ6_9CYAN</name>
<feature type="domain" description="ABC transmembrane type-1" evidence="10">
    <location>
        <begin position="129"/>
        <end position="413"/>
    </location>
</feature>
<evidence type="ECO:0000256" key="4">
    <source>
        <dbReference type="ARBA" id="ARBA00022741"/>
    </source>
</evidence>
<dbReference type="CDD" id="cd03223">
    <property type="entry name" value="ABCD_peroxisomal_ALDP"/>
    <property type="match status" value="1"/>
</dbReference>
<dbReference type="InterPro" id="IPR036640">
    <property type="entry name" value="ABC1_TM_sf"/>
</dbReference>
<keyword evidence="4" id="KW-0547">Nucleotide-binding</keyword>
<accession>A0AA96WFZ6</accession>
<dbReference type="PROSITE" id="PS50929">
    <property type="entry name" value="ABC_TM1F"/>
    <property type="match status" value="1"/>
</dbReference>
<evidence type="ECO:0000313" key="11">
    <source>
        <dbReference type="EMBL" id="WNZ24339.1"/>
    </source>
</evidence>
<dbReference type="PANTHER" id="PTHR11384:SF59">
    <property type="entry name" value="LYSOSOMAL COBALAMIN TRANSPORTER ABCD4"/>
    <property type="match status" value="1"/>
</dbReference>
<dbReference type="InterPro" id="IPR003593">
    <property type="entry name" value="AAA+_ATPase"/>
</dbReference>
<dbReference type="InterPro" id="IPR027417">
    <property type="entry name" value="P-loop_NTPase"/>
</dbReference>
<keyword evidence="3 8" id="KW-0812">Transmembrane</keyword>
<reference evidence="11" key="1">
    <citation type="submission" date="2020-05" db="EMBL/GenBank/DDBJ databases">
        <authorList>
            <person name="Zhu T."/>
            <person name="Keshari N."/>
            <person name="Lu X."/>
        </authorList>
    </citation>
    <scope>NUCLEOTIDE SEQUENCE</scope>
    <source>
        <strain evidence="11">NK1-12</strain>
    </source>
</reference>
<feature type="transmembrane region" description="Helical" evidence="8">
    <location>
        <begin position="43"/>
        <end position="74"/>
    </location>
</feature>
<dbReference type="PROSITE" id="PS00211">
    <property type="entry name" value="ABC_TRANSPORTER_1"/>
    <property type="match status" value="1"/>
</dbReference>
<feature type="transmembrane region" description="Helical" evidence="8">
    <location>
        <begin position="169"/>
        <end position="189"/>
    </location>
</feature>
<gene>
    <name evidence="11" type="ORF">HJG54_16735</name>
</gene>
<dbReference type="RefSeq" id="WP_316430105.1">
    <property type="nucleotide sequence ID" value="NZ_CP053586.1"/>
</dbReference>
<dbReference type="SUPFAM" id="SSF52540">
    <property type="entry name" value="P-loop containing nucleoside triphosphate hydrolases"/>
    <property type="match status" value="1"/>
</dbReference>
<organism evidence="11">
    <name type="scientific">Leptolyngbya sp. NK1-12</name>
    <dbReference type="NCBI Taxonomy" id="2547451"/>
    <lineage>
        <taxon>Bacteria</taxon>
        <taxon>Bacillati</taxon>
        <taxon>Cyanobacteriota</taxon>
        <taxon>Cyanophyceae</taxon>
        <taxon>Leptolyngbyales</taxon>
        <taxon>Leptolyngbyaceae</taxon>
        <taxon>Leptolyngbya group</taxon>
        <taxon>Leptolyngbya</taxon>
    </lineage>
</organism>
<keyword evidence="7 8" id="KW-0472">Membrane</keyword>
<evidence type="ECO:0000256" key="5">
    <source>
        <dbReference type="ARBA" id="ARBA00022840"/>
    </source>
</evidence>
<comment type="subcellular location">
    <subcellularLocation>
        <location evidence="1">Cell membrane</location>
        <topology evidence="1">Multi-pass membrane protein</topology>
    </subcellularLocation>
</comment>
<dbReference type="PROSITE" id="PS50893">
    <property type="entry name" value="ABC_TRANSPORTER_2"/>
    <property type="match status" value="1"/>
</dbReference>